<keyword evidence="16 19" id="KW-0961">Cell wall biogenesis/degradation</keyword>
<dbReference type="Gene3D" id="3.30.465.10">
    <property type="match status" value="1"/>
</dbReference>
<keyword evidence="8 19" id="KW-0132">Cell division</keyword>
<comment type="catalytic activity">
    <reaction evidence="18 19">
        <text>UDP-N-acetyl-alpha-D-muramate + NADP(+) = UDP-N-acetyl-3-O-(1-carboxyvinyl)-alpha-D-glucosamine + NADPH + H(+)</text>
        <dbReference type="Rhea" id="RHEA:12248"/>
        <dbReference type="ChEBI" id="CHEBI:15378"/>
        <dbReference type="ChEBI" id="CHEBI:57783"/>
        <dbReference type="ChEBI" id="CHEBI:58349"/>
        <dbReference type="ChEBI" id="CHEBI:68483"/>
        <dbReference type="ChEBI" id="CHEBI:70757"/>
        <dbReference type="EC" id="1.3.1.98"/>
    </reaction>
</comment>
<dbReference type="Pfam" id="PF02873">
    <property type="entry name" value="MurB_C"/>
    <property type="match status" value="1"/>
</dbReference>
<dbReference type="PROSITE" id="PS51387">
    <property type="entry name" value="FAD_PCMH"/>
    <property type="match status" value="1"/>
</dbReference>
<dbReference type="InterPro" id="IPR036318">
    <property type="entry name" value="FAD-bd_PCMH-like_sf"/>
</dbReference>
<evidence type="ECO:0000256" key="4">
    <source>
        <dbReference type="ARBA" id="ARBA00004752"/>
    </source>
</evidence>
<dbReference type="RefSeq" id="WP_117329977.1">
    <property type="nucleotide sequence ID" value="NZ_QUWK01000005.1"/>
</dbReference>
<evidence type="ECO:0000313" key="21">
    <source>
        <dbReference type="EMBL" id="RFU95169.1"/>
    </source>
</evidence>
<keyword evidence="12 19" id="KW-0133">Cell shape</keyword>
<dbReference type="InterPro" id="IPR006094">
    <property type="entry name" value="Oxid_FAD_bind_N"/>
</dbReference>
<evidence type="ECO:0000256" key="8">
    <source>
        <dbReference type="ARBA" id="ARBA00022618"/>
    </source>
</evidence>
<comment type="caution">
    <text evidence="21">The sequence shown here is derived from an EMBL/GenBank/DDBJ whole genome shotgun (WGS) entry which is preliminary data.</text>
</comment>
<evidence type="ECO:0000256" key="7">
    <source>
        <dbReference type="ARBA" id="ARBA00022490"/>
    </source>
</evidence>
<dbReference type="Proteomes" id="UP000264002">
    <property type="component" value="Unassembled WGS sequence"/>
</dbReference>
<dbReference type="Pfam" id="PF01565">
    <property type="entry name" value="FAD_binding_4"/>
    <property type="match status" value="1"/>
</dbReference>
<dbReference type="UniPathway" id="UPA00219"/>
<dbReference type="GO" id="GO:0071555">
    <property type="term" value="P:cell wall organization"/>
    <property type="evidence" value="ECO:0007669"/>
    <property type="project" value="UniProtKB-KW"/>
</dbReference>
<reference evidence="22" key="1">
    <citation type="submission" date="2018-08" db="EMBL/GenBank/DDBJ databases">
        <authorList>
            <person name="Grouzdev D.S."/>
            <person name="Krutkina M.S."/>
        </authorList>
    </citation>
    <scope>NUCLEOTIDE SEQUENCE [LARGE SCALE GENOMIC DNA]</scope>
    <source>
        <strain evidence="22">4-11</strain>
    </source>
</reference>
<proteinExistence type="inferred from homology"/>
<evidence type="ECO:0000256" key="1">
    <source>
        <dbReference type="ARBA" id="ARBA00001974"/>
    </source>
</evidence>
<evidence type="ECO:0000256" key="14">
    <source>
        <dbReference type="ARBA" id="ARBA00023002"/>
    </source>
</evidence>
<dbReference type="NCBIfam" id="NF010480">
    <property type="entry name" value="PRK13905.1"/>
    <property type="match status" value="1"/>
</dbReference>
<keyword evidence="10 19" id="KW-0274">FAD</keyword>
<feature type="active site" description="Proton donor" evidence="19">
    <location>
        <position position="227"/>
    </location>
</feature>
<dbReference type="InterPro" id="IPR016166">
    <property type="entry name" value="FAD-bd_PCMH"/>
</dbReference>
<dbReference type="GO" id="GO:0008762">
    <property type="term" value="F:UDP-N-acetylmuramate dehydrogenase activity"/>
    <property type="evidence" value="ECO:0007669"/>
    <property type="project" value="UniProtKB-UniRule"/>
</dbReference>
<comment type="similarity">
    <text evidence="19">Belongs to the MurB family.</text>
</comment>
<evidence type="ECO:0000256" key="16">
    <source>
        <dbReference type="ARBA" id="ARBA00023316"/>
    </source>
</evidence>
<dbReference type="InterPro" id="IPR016169">
    <property type="entry name" value="FAD-bd_PCMH_sub2"/>
</dbReference>
<dbReference type="AlphaFoldDB" id="A0A372MHB4"/>
<dbReference type="Gene3D" id="3.90.78.10">
    <property type="entry name" value="UDP-N-acetylenolpyruvoylglucosamine reductase, C-terminal domain"/>
    <property type="match status" value="1"/>
</dbReference>
<dbReference type="InterPro" id="IPR036635">
    <property type="entry name" value="MurB_C_sf"/>
</dbReference>
<organism evidence="21 22">
    <name type="scientific">Sphaerochaeta halotolerans</name>
    <dbReference type="NCBI Taxonomy" id="2293840"/>
    <lineage>
        <taxon>Bacteria</taxon>
        <taxon>Pseudomonadati</taxon>
        <taxon>Spirochaetota</taxon>
        <taxon>Spirochaetia</taxon>
        <taxon>Spirochaetales</taxon>
        <taxon>Sphaerochaetaceae</taxon>
        <taxon>Sphaerochaeta</taxon>
    </lineage>
</organism>
<protein>
    <recommendedName>
        <fullName evidence="6 19">UDP-N-acetylenolpyruvoylglucosamine reductase</fullName>
        <ecNumber evidence="5 19">1.3.1.98</ecNumber>
    </recommendedName>
    <alternativeName>
        <fullName evidence="17 19">UDP-N-acetylmuramate dehydrogenase</fullName>
    </alternativeName>
</protein>
<keyword evidence="15 19" id="KW-0131">Cell cycle</keyword>
<keyword evidence="13 19" id="KW-0573">Peptidoglycan synthesis</keyword>
<evidence type="ECO:0000256" key="18">
    <source>
        <dbReference type="ARBA" id="ARBA00048914"/>
    </source>
</evidence>
<feature type="domain" description="FAD-binding PCMH-type" evidence="20">
    <location>
        <begin position="31"/>
        <end position="197"/>
    </location>
</feature>
<sequence>MATNVSNRVEKINLDHLLIENLELGSHSSIQCGGNAQWAAYPANFEELRFLITYARNNDLPLSILGGATNTLISDNGVEGLVILTNHLASRHVMGEMFCVRSGCPLEHAISQAIEDGLEGLEMLGGIPGSVGGAIYGNSGANGVQIGDLLYYVDYMTLDGKLHRMQIHHDEFSYRQSPFTGRDDLIIYEAGFRLKPTTQTSEIRKRKDTIKKHRKQKGLYDYPSLGSIFKNPAGKKAAALIDACALKGHTIGGASISPTHANIIINKEGKATSADVRALIEYIKTTVQKELHITLEEEIQYLGHW</sequence>
<dbReference type="GO" id="GO:0008360">
    <property type="term" value="P:regulation of cell shape"/>
    <property type="evidence" value="ECO:0007669"/>
    <property type="project" value="UniProtKB-KW"/>
</dbReference>
<dbReference type="InterPro" id="IPR011601">
    <property type="entry name" value="MurB_C"/>
</dbReference>
<evidence type="ECO:0000313" key="22">
    <source>
        <dbReference type="Proteomes" id="UP000264002"/>
    </source>
</evidence>
<evidence type="ECO:0000256" key="5">
    <source>
        <dbReference type="ARBA" id="ARBA00012518"/>
    </source>
</evidence>
<comment type="subcellular location">
    <subcellularLocation>
        <location evidence="3 19">Cytoplasm</location>
    </subcellularLocation>
</comment>
<keyword evidence="14 19" id="KW-0560">Oxidoreductase</keyword>
<evidence type="ECO:0000256" key="13">
    <source>
        <dbReference type="ARBA" id="ARBA00022984"/>
    </source>
</evidence>
<dbReference type="EMBL" id="QUWK01000005">
    <property type="protein sequence ID" value="RFU95169.1"/>
    <property type="molecule type" value="Genomic_DNA"/>
</dbReference>
<dbReference type="InterPro" id="IPR016167">
    <property type="entry name" value="FAD-bd_PCMH_sub1"/>
</dbReference>
<keyword evidence="22" id="KW-1185">Reference proteome</keyword>
<feature type="active site" evidence="19">
    <location>
        <position position="298"/>
    </location>
</feature>
<comment type="function">
    <text evidence="2 19">Cell wall formation.</text>
</comment>
<dbReference type="GO" id="GO:0009252">
    <property type="term" value="P:peptidoglycan biosynthetic process"/>
    <property type="evidence" value="ECO:0007669"/>
    <property type="project" value="UniProtKB-UniRule"/>
</dbReference>
<dbReference type="SUPFAM" id="SSF56194">
    <property type="entry name" value="Uridine diphospho-N-Acetylenolpyruvylglucosamine reductase, MurB, C-terminal domain"/>
    <property type="match status" value="1"/>
</dbReference>
<dbReference type="Gene3D" id="3.30.43.10">
    <property type="entry name" value="Uridine Diphospho-n-acetylenolpyruvylglucosamine Reductase, domain 2"/>
    <property type="match status" value="1"/>
</dbReference>
<dbReference type="HAMAP" id="MF_00037">
    <property type="entry name" value="MurB"/>
    <property type="match status" value="1"/>
</dbReference>
<dbReference type="PANTHER" id="PTHR21071">
    <property type="entry name" value="UDP-N-ACETYLENOLPYRUVOYLGLUCOSAMINE REDUCTASE"/>
    <property type="match status" value="1"/>
</dbReference>
<dbReference type="GO" id="GO:0005829">
    <property type="term" value="C:cytosol"/>
    <property type="evidence" value="ECO:0007669"/>
    <property type="project" value="TreeGrafter"/>
</dbReference>
<evidence type="ECO:0000256" key="2">
    <source>
        <dbReference type="ARBA" id="ARBA00003921"/>
    </source>
</evidence>
<dbReference type="InterPro" id="IPR003170">
    <property type="entry name" value="MurB"/>
</dbReference>
<evidence type="ECO:0000256" key="11">
    <source>
        <dbReference type="ARBA" id="ARBA00022857"/>
    </source>
</evidence>
<dbReference type="PANTHER" id="PTHR21071:SF4">
    <property type="entry name" value="UDP-N-ACETYLENOLPYRUVOYLGLUCOSAMINE REDUCTASE"/>
    <property type="match status" value="1"/>
</dbReference>
<dbReference type="GO" id="GO:0051301">
    <property type="term" value="P:cell division"/>
    <property type="evidence" value="ECO:0007669"/>
    <property type="project" value="UniProtKB-KW"/>
</dbReference>
<evidence type="ECO:0000256" key="17">
    <source>
        <dbReference type="ARBA" id="ARBA00031026"/>
    </source>
</evidence>
<keyword evidence="7 19" id="KW-0963">Cytoplasm</keyword>
<comment type="cofactor">
    <cofactor evidence="1 19">
        <name>FAD</name>
        <dbReference type="ChEBI" id="CHEBI:57692"/>
    </cofactor>
</comment>
<accession>A0A372MHB4</accession>
<evidence type="ECO:0000256" key="3">
    <source>
        <dbReference type="ARBA" id="ARBA00004496"/>
    </source>
</evidence>
<dbReference type="OrthoDB" id="9804753at2"/>
<evidence type="ECO:0000256" key="9">
    <source>
        <dbReference type="ARBA" id="ARBA00022630"/>
    </source>
</evidence>
<evidence type="ECO:0000256" key="6">
    <source>
        <dbReference type="ARBA" id="ARBA00015188"/>
    </source>
</evidence>
<keyword evidence="9 19" id="KW-0285">Flavoprotein</keyword>
<keyword evidence="11 19" id="KW-0521">NADP</keyword>
<evidence type="ECO:0000256" key="10">
    <source>
        <dbReference type="ARBA" id="ARBA00022827"/>
    </source>
</evidence>
<dbReference type="GO" id="GO:0071949">
    <property type="term" value="F:FAD binding"/>
    <property type="evidence" value="ECO:0007669"/>
    <property type="project" value="InterPro"/>
</dbReference>
<name>A0A372MHB4_9SPIR</name>
<comment type="pathway">
    <text evidence="4 19">Cell wall biogenesis; peptidoglycan biosynthesis.</text>
</comment>
<gene>
    <name evidence="19" type="primary">murB</name>
    <name evidence="21" type="ORF">DYP60_05965</name>
</gene>
<dbReference type="NCBIfam" id="TIGR00179">
    <property type="entry name" value="murB"/>
    <property type="match status" value="1"/>
</dbReference>
<evidence type="ECO:0000256" key="19">
    <source>
        <dbReference type="HAMAP-Rule" id="MF_00037"/>
    </source>
</evidence>
<evidence type="ECO:0000256" key="12">
    <source>
        <dbReference type="ARBA" id="ARBA00022960"/>
    </source>
</evidence>
<dbReference type="EC" id="1.3.1.98" evidence="5 19"/>
<evidence type="ECO:0000259" key="20">
    <source>
        <dbReference type="PROSITE" id="PS51387"/>
    </source>
</evidence>
<feature type="active site" evidence="19">
    <location>
        <position position="175"/>
    </location>
</feature>
<evidence type="ECO:0000256" key="15">
    <source>
        <dbReference type="ARBA" id="ARBA00023306"/>
    </source>
</evidence>
<dbReference type="SUPFAM" id="SSF56176">
    <property type="entry name" value="FAD-binding/transporter-associated domain-like"/>
    <property type="match status" value="1"/>
</dbReference>
<reference evidence="21 22" key="2">
    <citation type="submission" date="2018-09" db="EMBL/GenBank/DDBJ databases">
        <title>Genome of Sphaerochaeta halotolerans strain 4-11.</title>
        <authorList>
            <person name="Nazina T.N."/>
            <person name="Sokolova D.S."/>
        </authorList>
    </citation>
    <scope>NUCLEOTIDE SEQUENCE [LARGE SCALE GENOMIC DNA]</scope>
    <source>
        <strain evidence="21 22">4-11</strain>
    </source>
</reference>